<keyword evidence="8 12" id="KW-0798">TonB box</keyword>
<dbReference type="CDD" id="cd01347">
    <property type="entry name" value="ligand_gated_channel"/>
    <property type="match status" value="1"/>
</dbReference>
<dbReference type="RefSeq" id="WP_007616712.1">
    <property type="nucleotide sequence ID" value="NZ_BAEO01000009.1"/>
</dbReference>
<evidence type="ECO:0000256" key="5">
    <source>
        <dbReference type="ARBA" id="ARBA00022692"/>
    </source>
</evidence>
<dbReference type="InterPro" id="IPR039426">
    <property type="entry name" value="TonB-dep_rcpt-like"/>
</dbReference>
<evidence type="ECO:0000256" key="8">
    <source>
        <dbReference type="ARBA" id="ARBA00023077"/>
    </source>
</evidence>
<dbReference type="STRING" id="493475.GARC_0702"/>
<dbReference type="InterPro" id="IPR000531">
    <property type="entry name" value="Beta-barrel_TonB"/>
</dbReference>
<evidence type="ECO:0000313" key="17">
    <source>
        <dbReference type="Proteomes" id="UP000006327"/>
    </source>
</evidence>
<dbReference type="GO" id="GO:0006826">
    <property type="term" value="P:iron ion transport"/>
    <property type="evidence" value="ECO:0007669"/>
    <property type="project" value="UniProtKB-KW"/>
</dbReference>
<dbReference type="OrthoDB" id="7051185at2"/>
<evidence type="ECO:0000313" key="16">
    <source>
        <dbReference type="EMBL" id="GAC17683.1"/>
    </source>
</evidence>
<evidence type="ECO:0000256" key="11">
    <source>
        <dbReference type="PROSITE-ProRule" id="PRU01360"/>
    </source>
</evidence>
<evidence type="ECO:0000256" key="1">
    <source>
        <dbReference type="ARBA" id="ARBA00004571"/>
    </source>
</evidence>
<keyword evidence="9 11" id="KW-0472">Membrane</keyword>
<protein>
    <recommendedName>
        <fullName evidence="18">TonB-dependent receptor</fullName>
    </recommendedName>
</protein>
<dbReference type="InterPro" id="IPR036942">
    <property type="entry name" value="Beta-barrel_TonB_sf"/>
</dbReference>
<reference evidence="16 17" key="1">
    <citation type="journal article" date="2017" name="Antonie Van Leeuwenhoek">
        <title>Rhizobium rhizosphaerae sp. nov., a novel species isolated from rice rhizosphere.</title>
        <authorList>
            <person name="Zhao J.J."/>
            <person name="Zhang J."/>
            <person name="Zhang R.J."/>
            <person name="Zhang C.W."/>
            <person name="Yin H.Q."/>
            <person name="Zhang X.X."/>
        </authorList>
    </citation>
    <scope>NUCLEOTIDE SEQUENCE [LARGE SCALE GENOMIC DNA]</scope>
    <source>
        <strain evidence="16 17">BSs20135</strain>
    </source>
</reference>
<evidence type="ECO:0000256" key="13">
    <source>
        <dbReference type="SAM" id="SignalP"/>
    </source>
</evidence>
<accession>K6YM10</accession>
<keyword evidence="17" id="KW-1185">Reference proteome</keyword>
<evidence type="ECO:0000256" key="4">
    <source>
        <dbReference type="ARBA" id="ARBA00022496"/>
    </source>
</evidence>
<dbReference type="InterPro" id="IPR012910">
    <property type="entry name" value="Plug_dom"/>
</dbReference>
<evidence type="ECO:0000256" key="6">
    <source>
        <dbReference type="ARBA" id="ARBA00023004"/>
    </source>
</evidence>
<proteinExistence type="inferred from homology"/>
<feature type="chain" id="PRO_5003897576" description="TonB-dependent receptor" evidence="13">
    <location>
        <begin position="29"/>
        <end position="749"/>
    </location>
</feature>
<comment type="similarity">
    <text evidence="11 12">Belongs to the TonB-dependent receptor family.</text>
</comment>
<dbReference type="Pfam" id="PF00593">
    <property type="entry name" value="TonB_dep_Rec_b-barrel"/>
    <property type="match status" value="1"/>
</dbReference>
<keyword evidence="13" id="KW-0732">Signal</keyword>
<comment type="caution">
    <text evidence="16">The sequence shown here is derived from an EMBL/GenBank/DDBJ whole genome shotgun (WGS) entry which is preliminary data.</text>
</comment>
<dbReference type="SUPFAM" id="SSF56935">
    <property type="entry name" value="Porins"/>
    <property type="match status" value="1"/>
</dbReference>
<keyword evidence="2 11" id="KW-0813">Transport</keyword>
<dbReference type="eggNOG" id="COG4771">
    <property type="taxonomic scope" value="Bacteria"/>
</dbReference>
<evidence type="ECO:0000259" key="15">
    <source>
        <dbReference type="Pfam" id="PF07715"/>
    </source>
</evidence>
<organism evidence="16 17">
    <name type="scientific">Paraglaciecola arctica BSs20135</name>
    <dbReference type="NCBI Taxonomy" id="493475"/>
    <lineage>
        <taxon>Bacteria</taxon>
        <taxon>Pseudomonadati</taxon>
        <taxon>Pseudomonadota</taxon>
        <taxon>Gammaproteobacteria</taxon>
        <taxon>Alteromonadales</taxon>
        <taxon>Alteromonadaceae</taxon>
        <taxon>Paraglaciecola</taxon>
    </lineage>
</organism>
<evidence type="ECO:0000256" key="7">
    <source>
        <dbReference type="ARBA" id="ARBA00023065"/>
    </source>
</evidence>
<feature type="domain" description="TonB-dependent receptor-like beta-barrel" evidence="14">
    <location>
        <begin position="288"/>
        <end position="709"/>
    </location>
</feature>
<sequence length="749" mass="82489">MKNIGKRSRVASSVSLAMATLMASSVMAAESDFELEKITVTASKRVENLQDVASAVTALSADDLVNSQITRTEDLVNLSPSLTFQSGGSDNASSFNIRGIGTQSFSSGVEPSIATVIDGVIMGRSGMAFNELLDVQRVEVLRGPQGMLFGKNASGGVVQIITNDPGDSFEAAINTKAILSGTDEYRVSGMISVPVTDTLGFRVAAFTTERDDHIYNVLTDRNVNGSKNSGARLKIKWQPTDDLSVKWSSDFSERSGECCQPQARTATANEAHFLGELSASEDNKSINVAGELYNESESSGHSLEANWELGEYTLTSISAYRDYSSKSNQDVDGTPVTLLDINAGESSQNQTTQELRLTSPQDQMLTYVVGLYYFKQSMNRDFQRIYHDLFGVFVPTFPGLKFGSHYEATVESTSYAGFGQFEVNISDTFRLLGGARYTNEELDFEFEREQAADVYAPIVANQALYQDATDDTDWSFKVGAQWDLNKDVMSYVTLTEGYKGPAFNVIFEMTSDTTLPVAPETSQAFEVGLKSRLFNNHLVLNTALFKSNYDNFQAQAQDASSAAFTLLNAGEVRTQGIELDFQARPTEDMMISGGFAYIDAEIVDFKGGPCSPRQVAADENSCADNSQDLSGKDLPFSPKVKFNLSLEYFMPVGEDHELVPRATYRWQGDELFSMDQDAEKSQDAYGVLDISVRLESLDQPYSVTLFVNNALDENYVDAIVHNNIWAGSYDHYYSPKSERTVGIDFRYTW</sequence>
<dbReference type="EMBL" id="BAEO01000009">
    <property type="protein sequence ID" value="GAC17683.1"/>
    <property type="molecule type" value="Genomic_DNA"/>
</dbReference>
<evidence type="ECO:0000259" key="14">
    <source>
        <dbReference type="Pfam" id="PF00593"/>
    </source>
</evidence>
<keyword evidence="10 11" id="KW-0998">Cell outer membrane</keyword>
<evidence type="ECO:0008006" key="18">
    <source>
        <dbReference type="Google" id="ProtNLM"/>
    </source>
</evidence>
<dbReference type="AlphaFoldDB" id="K6YM10"/>
<dbReference type="Gene3D" id="2.40.170.20">
    <property type="entry name" value="TonB-dependent receptor, beta-barrel domain"/>
    <property type="match status" value="1"/>
</dbReference>
<dbReference type="PANTHER" id="PTHR32552">
    <property type="entry name" value="FERRICHROME IRON RECEPTOR-RELATED"/>
    <property type="match status" value="1"/>
</dbReference>
<dbReference type="GO" id="GO:0009279">
    <property type="term" value="C:cell outer membrane"/>
    <property type="evidence" value="ECO:0007669"/>
    <property type="project" value="UniProtKB-SubCell"/>
</dbReference>
<evidence type="ECO:0000256" key="9">
    <source>
        <dbReference type="ARBA" id="ARBA00023136"/>
    </source>
</evidence>
<keyword evidence="3 11" id="KW-1134">Transmembrane beta strand</keyword>
<evidence type="ECO:0000256" key="2">
    <source>
        <dbReference type="ARBA" id="ARBA00022448"/>
    </source>
</evidence>
<evidence type="ECO:0000256" key="10">
    <source>
        <dbReference type="ARBA" id="ARBA00023237"/>
    </source>
</evidence>
<evidence type="ECO:0000256" key="12">
    <source>
        <dbReference type="RuleBase" id="RU003357"/>
    </source>
</evidence>
<feature type="domain" description="TonB-dependent receptor plug" evidence="15">
    <location>
        <begin position="49"/>
        <end position="157"/>
    </location>
</feature>
<keyword evidence="5 11" id="KW-0812">Transmembrane</keyword>
<gene>
    <name evidence="16" type="ORF">GARC_0702</name>
</gene>
<keyword evidence="4" id="KW-0410">Iron transport</keyword>
<comment type="subcellular location">
    <subcellularLocation>
        <location evidence="1 11">Cell outer membrane</location>
        <topology evidence="1 11">Multi-pass membrane protein</topology>
    </subcellularLocation>
</comment>
<feature type="signal peptide" evidence="13">
    <location>
        <begin position="1"/>
        <end position="28"/>
    </location>
</feature>
<dbReference type="PANTHER" id="PTHR32552:SF81">
    <property type="entry name" value="TONB-DEPENDENT OUTER MEMBRANE RECEPTOR"/>
    <property type="match status" value="1"/>
</dbReference>
<keyword evidence="6" id="KW-0408">Iron</keyword>
<dbReference type="Proteomes" id="UP000006327">
    <property type="component" value="Unassembled WGS sequence"/>
</dbReference>
<name>K6YM10_9ALTE</name>
<dbReference type="Pfam" id="PF07715">
    <property type="entry name" value="Plug"/>
    <property type="match status" value="1"/>
</dbReference>
<dbReference type="PROSITE" id="PS52016">
    <property type="entry name" value="TONB_DEPENDENT_REC_3"/>
    <property type="match status" value="1"/>
</dbReference>
<evidence type="ECO:0000256" key="3">
    <source>
        <dbReference type="ARBA" id="ARBA00022452"/>
    </source>
</evidence>
<keyword evidence="7" id="KW-0406">Ion transport</keyword>